<dbReference type="Gene3D" id="1.10.10.410">
    <property type="match status" value="1"/>
</dbReference>
<sequence length="167" mass="18588">MRDTLNTALKQAQTQADKCRLSTLRLIQAAIRDRDVVARSQGGDGVEDEDILEMLQTMVRQRDVSAREFEEMGQLDLAEQERRESAIIREFLPHQIEGDVMQALCAQAVEELDAHGLRDIGRCMAALKQRYPGQMDFVKASCMVKDLLREGNRAADSGEGAQPAAGQ</sequence>
<dbReference type="InterPro" id="IPR023168">
    <property type="entry name" value="GatB_Yqey_C_2"/>
</dbReference>
<dbReference type="Proteomes" id="UP001597327">
    <property type="component" value="Unassembled WGS sequence"/>
</dbReference>
<dbReference type="SUPFAM" id="SSF89095">
    <property type="entry name" value="GatB/YqeY motif"/>
    <property type="match status" value="1"/>
</dbReference>
<organism evidence="1 2">
    <name type="scientific">Roseibium aestuarii</name>
    <dbReference type="NCBI Taxonomy" id="2600299"/>
    <lineage>
        <taxon>Bacteria</taxon>
        <taxon>Pseudomonadati</taxon>
        <taxon>Pseudomonadota</taxon>
        <taxon>Alphaproteobacteria</taxon>
        <taxon>Hyphomicrobiales</taxon>
        <taxon>Stappiaceae</taxon>
        <taxon>Roseibium</taxon>
    </lineage>
</organism>
<proteinExistence type="predicted"/>
<evidence type="ECO:0000313" key="2">
    <source>
        <dbReference type="Proteomes" id="UP001597327"/>
    </source>
</evidence>
<comment type="caution">
    <text evidence="1">The sequence shown here is derived from an EMBL/GenBank/DDBJ whole genome shotgun (WGS) entry which is preliminary data.</text>
</comment>
<dbReference type="PANTHER" id="PTHR28055:SF1">
    <property type="entry name" value="ALTERED INHERITANCE OF MITOCHONDRIA PROTEIN 41, MITOCHONDRIAL"/>
    <property type="match status" value="1"/>
</dbReference>
<dbReference type="Pfam" id="PF09424">
    <property type="entry name" value="YqeY"/>
    <property type="match status" value="1"/>
</dbReference>
<dbReference type="RefSeq" id="WP_149892715.1">
    <property type="nucleotide sequence ID" value="NZ_JBHUFA010000004.1"/>
</dbReference>
<keyword evidence="2" id="KW-1185">Reference proteome</keyword>
<dbReference type="EMBL" id="JBHUFA010000004">
    <property type="protein sequence ID" value="MFD1696407.1"/>
    <property type="molecule type" value="Genomic_DNA"/>
</dbReference>
<dbReference type="InterPro" id="IPR042184">
    <property type="entry name" value="YqeY/Aim41_N"/>
</dbReference>
<accession>A0ABW4JX62</accession>
<dbReference type="Gene3D" id="1.10.1510.10">
    <property type="entry name" value="Uncharacterised protein YqeY/AIM41 PF09424, N-terminal domain"/>
    <property type="match status" value="1"/>
</dbReference>
<dbReference type="InterPro" id="IPR019004">
    <property type="entry name" value="YqeY/Aim41"/>
</dbReference>
<evidence type="ECO:0000313" key="1">
    <source>
        <dbReference type="EMBL" id="MFD1696407.1"/>
    </source>
</evidence>
<protein>
    <submittedName>
        <fullName evidence="1">GatB/YqeY domain-containing protein</fullName>
    </submittedName>
</protein>
<reference evidence="2" key="1">
    <citation type="journal article" date="2019" name="Int. J. Syst. Evol. Microbiol.">
        <title>The Global Catalogue of Microorganisms (GCM) 10K type strain sequencing project: providing services to taxonomists for standard genome sequencing and annotation.</title>
        <authorList>
            <consortium name="The Broad Institute Genomics Platform"/>
            <consortium name="The Broad Institute Genome Sequencing Center for Infectious Disease"/>
            <person name="Wu L."/>
            <person name="Ma J."/>
        </authorList>
    </citation>
    <scope>NUCLEOTIDE SEQUENCE [LARGE SCALE GENOMIC DNA]</scope>
    <source>
        <strain evidence="2">JCM 3369</strain>
    </source>
</reference>
<dbReference type="InterPro" id="IPR003789">
    <property type="entry name" value="Asn/Gln_tRNA_amidoTrase-B-like"/>
</dbReference>
<dbReference type="PANTHER" id="PTHR28055">
    <property type="entry name" value="ALTERED INHERITANCE OF MITOCHONDRIA PROTEIN 41, MITOCHONDRIAL"/>
    <property type="match status" value="1"/>
</dbReference>
<name>A0ABW4JX62_9HYPH</name>
<gene>
    <name evidence="1" type="ORF">ACFSC7_12830</name>
</gene>